<comment type="caution">
    <text evidence="2">The sequence shown here is derived from an EMBL/GenBank/DDBJ whole genome shotgun (WGS) entry which is preliminary data.</text>
</comment>
<dbReference type="Proteomes" id="UP000777774">
    <property type="component" value="Unassembled WGS sequence"/>
</dbReference>
<reference evidence="2 3" key="1">
    <citation type="submission" date="2020-04" db="EMBL/GenBank/DDBJ databases">
        <title>MicrobeNet Type strains.</title>
        <authorList>
            <person name="Nicholson A.C."/>
        </authorList>
    </citation>
    <scope>NUCLEOTIDE SEQUENCE [LARGE SCALE GENOMIC DNA]</scope>
    <source>
        <strain evidence="2 3">ATCC BAA-787</strain>
    </source>
</reference>
<dbReference type="Gene3D" id="1.20.5.730">
    <property type="entry name" value="Single helix bin"/>
    <property type="match status" value="1"/>
</dbReference>
<name>A0ABX1K309_9CELL</name>
<evidence type="ECO:0008006" key="4">
    <source>
        <dbReference type="Google" id="ProtNLM"/>
    </source>
</evidence>
<gene>
    <name evidence="2" type="ORF">HGA02_13570</name>
</gene>
<protein>
    <recommendedName>
        <fullName evidence="4">PH domain-containing protein</fullName>
    </recommendedName>
</protein>
<evidence type="ECO:0000256" key="1">
    <source>
        <dbReference type="SAM" id="Coils"/>
    </source>
</evidence>
<dbReference type="RefSeq" id="WP_162352490.1">
    <property type="nucleotide sequence ID" value="NZ_JAAXOY010000380.1"/>
</dbReference>
<dbReference type="EMBL" id="JAAXOY010000380">
    <property type="protein sequence ID" value="NKY40519.1"/>
    <property type="molecule type" value="Genomic_DNA"/>
</dbReference>
<accession>A0ABX1K309</accession>
<organism evidence="2 3">
    <name type="scientific">Cellulomonas septica</name>
    <dbReference type="NCBI Taxonomy" id="285080"/>
    <lineage>
        <taxon>Bacteria</taxon>
        <taxon>Bacillati</taxon>
        <taxon>Actinomycetota</taxon>
        <taxon>Actinomycetes</taxon>
        <taxon>Micrococcales</taxon>
        <taxon>Cellulomonadaceae</taxon>
        <taxon>Cellulomonas</taxon>
    </lineage>
</organism>
<evidence type="ECO:0000313" key="2">
    <source>
        <dbReference type="EMBL" id="NKY40519.1"/>
    </source>
</evidence>
<proteinExistence type="predicted"/>
<evidence type="ECO:0000313" key="3">
    <source>
        <dbReference type="Proteomes" id="UP000777774"/>
    </source>
</evidence>
<keyword evidence="3" id="KW-1185">Reference proteome</keyword>
<feature type="coiled-coil region" evidence="1">
    <location>
        <begin position="27"/>
        <end position="54"/>
    </location>
</feature>
<keyword evidence="1" id="KW-0175">Coiled coil</keyword>
<sequence length="115" mass="12645">MPVEEEAAAWLTGLRTTDRTLHAGLEGEAAAREVSALQDKVVRLEAQIAGLRGAVRVRDALLADQRVAIKERDGWIDDLRAATVPPTWSSRVRRTVRSAAGVPRRAVRSARARLR</sequence>